<dbReference type="AlphaFoldDB" id="A0A0F9HPH0"/>
<name>A0A0F9HPH0_9ZZZZ</name>
<proteinExistence type="predicted"/>
<reference evidence="1" key="1">
    <citation type="journal article" date="2015" name="Nature">
        <title>Complex archaea that bridge the gap between prokaryotes and eukaryotes.</title>
        <authorList>
            <person name="Spang A."/>
            <person name="Saw J.H."/>
            <person name="Jorgensen S.L."/>
            <person name="Zaremba-Niedzwiedzka K."/>
            <person name="Martijn J."/>
            <person name="Lind A.E."/>
            <person name="van Eijk R."/>
            <person name="Schleper C."/>
            <person name="Guy L."/>
            <person name="Ettema T.J."/>
        </authorList>
    </citation>
    <scope>NUCLEOTIDE SEQUENCE</scope>
</reference>
<comment type="caution">
    <text evidence="1">The sequence shown here is derived from an EMBL/GenBank/DDBJ whole genome shotgun (WGS) entry which is preliminary data.</text>
</comment>
<organism evidence="1">
    <name type="scientific">marine sediment metagenome</name>
    <dbReference type="NCBI Taxonomy" id="412755"/>
    <lineage>
        <taxon>unclassified sequences</taxon>
        <taxon>metagenomes</taxon>
        <taxon>ecological metagenomes</taxon>
    </lineage>
</organism>
<gene>
    <name evidence="1" type="ORF">LCGC14_1678200</name>
</gene>
<dbReference type="EMBL" id="LAZR01014507">
    <property type="protein sequence ID" value="KKM17196.1"/>
    <property type="molecule type" value="Genomic_DNA"/>
</dbReference>
<protein>
    <submittedName>
        <fullName evidence="1">Uncharacterized protein</fullName>
    </submittedName>
</protein>
<evidence type="ECO:0000313" key="1">
    <source>
        <dbReference type="EMBL" id="KKM17196.1"/>
    </source>
</evidence>
<sequence length="129" mass="15048">MSEPLIHIERVRPPWRKIRLTECGRVLGDVAAAISFDEAVKKINKEGIQRASFSLCMSCFERVRYGQRSWDENPTAVMHRDNTTKREDLLSEELRALSILFGRHEDEYKSIFKGLQEVVDLSKRRKGRN</sequence>
<accession>A0A0F9HPH0</accession>